<dbReference type="Proteomes" id="UP000683507">
    <property type="component" value="Chromosome"/>
</dbReference>
<accession>A0A916JR36</accession>
<dbReference type="AlphaFoldDB" id="A0A916JR36"/>
<proteinExistence type="predicted"/>
<dbReference type="InterPro" id="IPR011990">
    <property type="entry name" value="TPR-like_helical_dom_sf"/>
</dbReference>
<keyword evidence="2" id="KW-1185">Reference proteome</keyword>
<dbReference type="KEGG" id="ptan:CRYO30217_03564"/>
<dbReference type="SUPFAM" id="SSF48452">
    <property type="entry name" value="TPR-like"/>
    <property type="match status" value="1"/>
</dbReference>
<dbReference type="EMBL" id="OU015584">
    <property type="protein sequence ID" value="CAG5087733.1"/>
    <property type="molecule type" value="Genomic_DNA"/>
</dbReference>
<reference evidence="1" key="1">
    <citation type="submission" date="2021-04" db="EMBL/GenBank/DDBJ databases">
        <authorList>
            <person name="Rodrigo-Torres L."/>
            <person name="Arahal R. D."/>
            <person name="Lucena T."/>
        </authorList>
    </citation>
    <scope>NUCLEOTIDE SEQUENCE</scope>
    <source>
        <strain evidence="1">AS29M-1</strain>
    </source>
</reference>
<evidence type="ECO:0000313" key="2">
    <source>
        <dbReference type="Proteomes" id="UP000683507"/>
    </source>
</evidence>
<organism evidence="1 2">
    <name type="scientific">Parvicella tangerina</name>
    <dbReference type="NCBI Taxonomy" id="2829795"/>
    <lineage>
        <taxon>Bacteria</taxon>
        <taxon>Pseudomonadati</taxon>
        <taxon>Bacteroidota</taxon>
        <taxon>Flavobacteriia</taxon>
        <taxon>Flavobacteriales</taxon>
        <taxon>Parvicellaceae</taxon>
        <taxon>Parvicella</taxon>
    </lineage>
</organism>
<gene>
    <name evidence="1" type="ORF">CRYO30217_03564</name>
</gene>
<evidence type="ECO:0000313" key="1">
    <source>
        <dbReference type="EMBL" id="CAG5087733.1"/>
    </source>
</evidence>
<protein>
    <recommendedName>
        <fullName evidence="3">Tetratricopeptide repeat protein</fullName>
    </recommendedName>
</protein>
<evidence type="ECO:0008006" key="3">
    <source>
        <dbReference type="Google" id="ProtNLM"/>
    </source>
</evidence>
<sequence length="136" mass="15781">MENEININADFLTFKNQIVEKFGEQYFDQAEIFFERAMAQAKQGLLHSAISDGKFAFDLSYYSNDKSGIQYLIGFLSQLHCDLGQINQSKAYYELGLKLLDTEATDYEDDKEMYRKLKELIDGESWKGSIENDKEE</sequence>
<name>A0A916JR36_9FLAO</name>
<dbReference type="RefSeq" id="WP_258543736.1">
    <property type="nucleotide sequence ID" value="NZ_OU015584.1"/>
</dbReference>